<evidence type="ECO:0000256" key="4">
    <source>
        <dbReference type="ARBA" id="ARBA00022448"/>
    </source>
</evidence>
<comment type="subcellular location">
    <subcellularLocation>
        <location evidence="1">Cell membrane</location>
        <topology evidence="1">Multi-pass membrane protein</topology>
    </subcellularLocation>
</comment>
<dbReference type="VEuPathDB" id="FungiDB:ASPSYDRAFT_41365"/>
<dbReference type="Gene3D" id="3.40.50.80">
    <property type="entry name" value="Nucleotide-binding domain of ferredoxin-NADP reductase (FNR) module"/>
    <property type="match status" value="1"/>
</dbReference>
<keyword evidence="9" id="KW-1133">Transmembrane helix</keyword>
<keyword evidence="5" id="KW-1003">Cell membrane</keyword>
<keyword evidence="13" id="KW-1185">Reference proteome</keyword>
<evidence type="ECO:0000256" key="2">
    <source>
        <dbReference type="ARBA" id="ARBA00006278"/>
    </source>
</evidence>
<evidence type="ECO:0000313" key="12">
    <source>
        <dbReference type="EMBL" id="OJJ62701.1"/>
    </source>
</evidence>
<keyword evidence="9" id="KW-0472">Membrane</keyword>
<evidence type="ECO:0000256" key="6">
    <source>
        <dbReference type="ARBA" id="ARBA00022982"/>
    </source>
</evidence>
<evidence type="ECO:0000259" key="11">
    <source>
        <dbReference type="PROSITE" id="PS51384"/>
    </source>
</evidence>
<protein>
    <recommendedName>
        <fullName evidence="3">ferric-chelate reductase (NADPH)</fullName>
        <ecNumber evidence="3">1.16.1.9</ecNumber>
    </recommendedName>
</protein>
<accession>A0A1L9TTF8</accession>
<evidence type="ECO:0000256" key="10">
    <source>
        <dbReference type="SAM" id="SignalP"/>
    </source>
</evidence>
<evidence type="ECO:0000256" key="1">
    <source>
        <dbReference type="ARBA" id="ARBA00004651"/>
    </source>
</evidence>
<dbReference type="Proteomes" id="UP000184356">
    <property type="component" value="Unassembled WGS sequence"/>
</dbReference>
<evidence type="ECO:0000256" key="9">
    <source>
        <dbReference type="SAM" id="Phobius"/>
    </source>
</evidence>
<evidence type="ECO:0000256" key="3">
    <source>
        <dbReference type="ARBA" id="ARBA00012668"/>
    </source>
</evidence>
<sequence length="409" mass="46210">MVGLLTAVHIALCLAQRPNLTLADKGDLFPFIAAVSMFILLLFAFPLFRRLSYDLFLSTHRALAVTCVYFLWRHLPSENIIPRLYIYVPVGIHLLTSISQSIYFLYRNGFLLPRASRRAVVETTMGHNENGSPMIIRVKLSRPLVIKAGQYVKLWMPTASLSAWMQTHPFMVTSWSPGKQQTLELLVQARRGLTGVLHRRATDEGHASFTTFVIGPHGSSEPVDQYESVFAVASGFGIAGVIPYLKQALHGYNTCTSRVRRIHFVWELNDKDLSVAAQPWLDDLLMNDVLSAGEESEESPEGQKSRKKAKQGYIVEISSYVTTESTKHVVDMSEHNRVKLYAGRPDYEKIMSEEHSGDFIKRVTDTEEEKGKLLVLVSGSNELRDTLRPIICQYISGRVRMHEVDFQPI</sequence>
<dbReference type="OrthoDB" id="4494341at2759"/>
<proteinExistence type="inferred from homology"/>
<reference evidence="13" key="1">
    <citation type="journal article" date="2017" name="Genome Biol.">
        <title>Comparative genomics reveals high biological diversity and specific adaptations in the industrially and medically important fungal genus Aspergillus.</title>
        <authorList>
            <person name="de Vries R.P."/>
            <person name="Riley R."/>
            <person name="Wiebenga A."/>
            <person name="Aguilar-Osorio G."/>
            <person name="Amillis S."/>
            <person name="Uchima C.A."/>
            <person name="Anderluh G."/>
            <person name="Asadollahi M."/>
            <person name="Askin M."/>
            <person name="Barry K."/>
            <person name="Battaglia E."/>
            <person name="Bayram O."/>
            <person name="Benocci T."/>
            <person name="Braus-Stromeyer S.A."/>
            <person name="Caldana C."/>
            <person name="Canovas D."/>
            <person name="Cerqueira G.C."/>
            <person name="Chen F."/>
            <person name="Chen W."/>
            <person name="Choi C."/>
            <person name="Clum A."/>
            <person name="Dos Santos R.A."/>
            <person name="Damasio A.R."/>
            <person name="Diallinas G."/>
            <person name="Emri T."/>
            <person name="Fekete E."/>
            <person name="Flipphi M."/>
            <person name="Freyberg S."/>
            <person name="Gallo A."/>
            <person name="Gournas C."/>
            <person name="Habgood R."/>
            <person name="Hainaut M."/>
            <person name="Harispe M.L."/>
            <person name="Henrissat B."/>
            <person name="Hilden K.S."/>
            <person name="Hope R."/>
            <person name="Hossain A."/>
            <person name="Karabika E."/>
            <person name="Karaffa L."/>
            <person name="Karanyi Z."/>
            <person name="Krasevec N."/>
            <person name="Kuo A."/>
            <person name="Kusch H."/>
            <person name="LaButti K."/>
            <person name="Lagendijk E.L."/>
            <person name="Lapidus A."/>
            <person name="Levasseur A."/>
            <person name="Lindquist E."/>
            <person name="Lipzen A."/>
            <person name="Logrieco A.F."/>
            <person name="MacCabe A."/>
            <person name="Maekelae M.R."/>
            <person name="Malavazi I."/>
            <person name="Melin P."/>
            <person name="Meyer V."/>
            <person name="Mielnichuk N."/>
            <person name="Miskei M."/>
            <person name="Molnar A.P."/>
            <person name="Mule G."/>
            <person name="Ngan C.Y."/>
            <person name="Orejas M."/>
            <person name="Orosz E."/>
            <person name="Ouedraogo J.P."/>
            <person name="Overkamp K.M."/>
            <person name="Park H.-S."/>
            <person name="Perrone G."/>
            <person name="Piumi F."/>
            <person name="Punt P.J."/>
            <person name="Ram A.F."/>
            <person name="Ramon A."/>
            <person name="Rauscher S."/>
            <person name="Record E."/>
            <person name="Riano-Pachon D.M."/>
            <person name="Robert V."/>
            <person name="Roehrig J."/>
            <person name="Ruller R."/>
            <person name="Salamov A."/>
            <person name="Salih N.S."/>
            <person name="Samson R.A."/>
            <person name="Sandor E."/>
            <person name="Sanguinetti M."/>
            <person name="Schuetze T."/>
            <person name="Sepcic K."/>
            <person name="Shelest E."/>
            <person name="Sherlock G."/>
            <person name="Sophianopoulou V."/>
            <person name="Squina F.M."/>
            <person name="Sun H."/>
            <person name="Susca A."/>
            <person name="Todd R.B."/>
            <person name="Tsang A."/>
            <person name="Unkles S.E."/>
            <person name="van de Wiele N."/>
            <person name="van Rossen-Uffink D."/>
            <person name="Oliveira J.V."/>
            <person name="Vesth T.C."/>
            <person name="Visser J."/>
            <person name="Yu J.-H."/>
            <person name="Zhou M."/>
            <person name="Andersen M.R."/>
            <person name="Archer D.B."/>
            <person name="Baker S.E."/>
            <person name="Benoit I."/>
            <person name="Brakhage A.A."/>
            <person name="Braus G.H."/>
            <person name="Fischer R."/>
            <person name="Frisvad J.C."/>
            <person name="Goldman G.H."/>
            <person name="Houbraken J."/>
            <person name="Oakley B."/>
            <person name="Pocsi I."/>
            <person name="Scazzocchio C."/>
            <person name="Seiboth B."/>
            <person name="vanKuyk P.A."/>
            <person name="Wortman J."/>
            <person name="Dyer P.S."/>
            <person name="Grigoriev I.V."/>
        </authorList>
    </citation>
    <scope>NUCLEOTIDE SEQUENCE [LARGE SCALE GENOMIC DNA]</scope>
    <source>
        <strain evidence="13">CBS 593.65</strain>
    </source>
</reference>
<dbReference type="Pfam" id="PF08030">
    <property type="entry name" value="NAD_binding_6"/>
    <property type="match status" value="1"/>
</dbReference>
<dbReference type="InterPro" id="IPR017927">
    <property type="entry name" value="FAD-bd_FR_type"/>
</dbReference>
<feature type="domain" description="FAD-binding FR-type" evidence="11">
    <location>
        <begin position="118"/>
        <end position="223"/>
    </location>
</feature>
<feature type="chain" id="PRO_5012724912" description="ferric-chelate reductase (NADPH)" evidence="10">
    <location>
        <begin position="16"/>
        <end position="409"/>
    </location>
</feature>
<comment type="similarity">
    <text evidence="2">Belongs to the ferric reductase (FRE) family.</text>
</comment>
<dbReference type="Pfam" id="PF08022">
    <property type="entry name" value="FAD_binding_8"/>
    <property type="match status" value="1"/>
</dbReference>
<dbReference type="GeneID" id="63762339"/>
<dbReference type="GO" id="GO:0052851">
    <property type="term" value="F:ferric-chelate reductase (NADPH) activity"/>
    <property type="evidence" value="ECO:0007669"/>
    <property type="project" value="UniProtKB-EC"/>
</dbReference>
<dbReference type="InterPro" id="IPR051410">
    <property type="entry name" value="Ferric/Cupric_Reductase"/>
</dbReference>
<feature type="transmembrane region" description="Helical" evidence="9">
    <location>
        <begin position="31"/>
        <end position="48"/>
    </location>
</feature>
<gene>
    <name evidence="12" type="ORF">ASPSYDRAFT_41365</name>
</gene>
<keyword evidence="7" id="KW-0560">Oxidoreductase</keyword>
<dbReference type="SUPFAM" id="SSF63380">
    <property type="entry name" value="Riboflavin synthase domain-like"/>
    <property type="match status" value="1"/>
</dbReference>
<feature type="signal peptide" evidence="10">
    <location>
        <begin position="1"/>
        <end position="15"/>
    </location>
</feature>
<evidence type="ECO:0000256" key="7">
    <source>
        <dbReference type="ARBA" id="ARBA00023002"/>
    </source>
</evidence>
<evidence type="ECO:0000313" key="13">
    <source>
        <dbReference type="Proteomes" id="UP000184356"/>
    </source>
</evidence>
<dbReference type="PANTHER" id="PTHR32361">
    <property type="entry name" value="FERRIC/CUPRIC REDUCTASE TRANSMEMBRANE COMPONENT"/>
    <property type="match status" value="1"/>
</dbReference>
<evidence type="ECO:0000256" key="8">
    <source>
        <dbReference type="ARBA" id="ARBA00048483"/>
    </source>
</evidence>
<dbReference type="RefSeq" id="XP_040706507.1">
    <property type="nucleotide sequence ID" value="XM_040846266.1"/>
</dbReference>
<feature type="transmembrane region" description="Helical" evidence="9">
    <location>
        <begin position="84"/>
        <end position="106"/>
    </location>
</feature>
<dbReference type="GO" id="GO:0005886">
    <property type="term" value="C:plasma membrane"/>
    <property type="evidence" value="ECO:0007669"/>
    <property type="project" value="UniProtKB-SubCell"/>
</dbReference>
<name>A0A1L9TTF8_9EURO</name>
<dbReference type="GO" id="GO:0015677">
    <property type="term" value="P:copper ion import"/>
    <property type="evidence" value="ECO:0007669"/>
    <property type="project" value="TreeGrafter"/>
</dbReference>
<dbReference type="EMBL" id="KV878583">
    <property type="protein sequence ID" value="OJJ62701.1"/>
    <property type="molecule type" value="Genomic_DNA"/>
</dbReference>
<dbReference type="CDD" id="cd06186">
    <property type="entry name" value="NOX_Duox_like_FAD_NADP"/>
    <property type="match status" value="1"/>
</dbReference>
<dbReference type="EC" id="1.16.1.9" evidence="3"/>
<keyword evidence="6" id="KW-0249">Electron transport</keyword>
<dbReference type="AlphaFoldDB" id="A0A1L9TTF8"/>
<dbReference type="PROSITE" id="PS51384">
    <property type="entry name" value="FAD_FR"/>
    <property type="match status" value="1"/>
</dbReference>
<dbReference type="InterPro" id="IPR017938">
    <property type="entry name" value="Riboflavin_synthase-like_b-brl"/>
</dbReference>
<dbReference type="InterPro" id="IPR013121">
    <property type="entry name" value="Fe_red_NAD-bd_6"/>
</dbReference>
<organism evidence="12 13">
    <name type="scientific">Aspergillus sydowii CBS 593.65</name>
    <dbReference type="NCBI Taxonomy" id="1036612"/>
    <lineage>
        <taxon>Eukaryota</taxon>
        <taxon>Fungi</taxon>
        <taxon>Dikarya</taxon>
        <taxon>Ascomycota</taxon>
        <taxon>Pezizomycotina</taxon>
        <taxon>Eurotiomycetes</taxon>
        <taxon>Eurotiomycetidae</taxon>
        <taxon>Eurotiales</taxon>
        <taxon>Aspergillaceae</taxon>
        <taxon>Aspergillus</taxon>
        <taxon>Aspergillus subgen. Nidulantes</taxon>
    </lineage>
</organism>
<dbReference type="GO" id="GO:0006826">
    <property type="term" value="P:iron ion transport"/>
    <property type="evidence" value="ECO:0007669"/>
    <property type="project" value="TreeGrafter"/>
</dbReference>
<dbReference type="GO" id="GO:0006879">
    <property type="term" value="P:intracellular iron ion homeostasis"/>
    <property type="evidence" value="ECO:0007669"/>
    <property type="project" value="TreeGrafter"/>
</dbReference>
<dbReference type="PANTHER" id="PTHR32361:SF26">
    <property type="entry name" value="FAD-BINDING 8 DOMAIN-CONTAINING PROTEIN-RELATED"/>
    <property type="match status" value="1"/>
</dbReference>
<dbReference type="InterPro" id="IPR039261">
    <property type="entry name" value="FNR_nucleotide-bd"/>
</dbReference>
<dbReference type="SUPFAM" id="SSF52343">
    <property type="entry name" value="Ferredoxin reductase-like, C-terminal NADP-linked domain"/>
    <property type="match status" value="1"/>
</dbReference>
<comment type="catalytic activity">
    <reaction evidence="8">
        <text>2 a Fe(II)-siderophore + NADP(+) + H(+) = 2 a Fe(III)-siderophore + NADPH</text>
        <dbReference type="Rhea" id="RHEA:28795"/>
        <dbReference type="Rhea" id="RHEA-COMP:11342"/>
        <dbReference type="Rhea" id="RHEA-COMP:11344"/>
        <dbReference type="ChEBI" id="CHEBI:15378"/>
        <dbReference type="ChEBI" id="CHEBI:29033"/>
        <dbReference type="ChEBI" id="CHEBI:29034"/>
        <dbReference type="ChEBI" id="CHEBI:57783"/>
        <dbReference type="ChEBI" id="CHEBI:58349"/>
        <dbReference type="EC" id="1.16.1.9"/>
    </reaction>
</comment>
<evidence type="ECO:0000256" key="5">
    <source>
        <dbReference type="ARBA" id="ARBA00022475"/>
    </source>
</evidence>
<keyword evidence="10" id="KW-0732">Signal</keyword>
<keyword evidence="9" id="KW-0812">Transmembrane</keyword>
<keyword evidence="4" id="KW-0813">Transport</keyword>
<dbReference type="STRING" id="1036612.A0A1L9TTF8"/>
<dbReference type="InterPro" id="IPR013112">
    <property type="entry name" value="FAD-bd_8"/>
</dbReference>